<proteinExistence type="predicted"/>
<dbReference type="KEGG" id="ptan:CRYO30217_02303"/>
<evidence type="ECO:0000313" key="1">
    <source>
        <dbReference type="EMBL" id="CAG5083828.1"/>
    </source>
</evidence>
<evidence type="ECO:0000313" key="2">
    <source>
        <dbReference type="Proteomes" id="UP000683507"/>
    </source>
</evidence>
<dbReference type="Proteomes" id="UP000683507">
    <property type="component" value="Chromosome"/>
</dbReference>
<dbReference type="RefSeq" id="WP_258542534.1">
    <property type="nucleotide sequence ID" value="NZ_OU015584.1"/>
</dbReference>
<sequence length="257" mass="28263">MAKYKSPFRITGKVGDMKFRDGKIVMVGDSFNKRPPSKRTKENQQEFAGMAISASALLRALSKAKEAFADKTTRNRAFSIMREILNLGAGLRGQRTIDIVTHKSKLLGFEFNDTDKLENILIAPINASVNADRNEIVVNIPDFSTTADLNAPEFATHFRFKLAIGVLSNHGFDSNLKKYQSVNDSKESLNAMVTSVEIPLGGMVGQTTTLTAQLPDLPVLDADEVLIGAVGIEFLEIVNGDFYDFDTDRGMQIIIAE</sequence>
<protein>
    <submittedName>
        <fullName evidence="1">Uncharacterized protein</fullName>
    </submittedName>
</protein>
<reference evidence="1" key="1">
    <citation type="submission" date="2021-04" db="EMBL/GenBank/DDBJ databases">
        <authorList>
            <person name="Rodrigo-Torres L."/>
            <person name="Arahal R. D."/>
            <person name="Lucena T."/>
        </authorList>
    </citation>
    <scope>NUCLEOTIDE SEQUENCE</scope>
    <source>
        <strain evidence="1">AS29M-1</strain>
    </source>
</reference>
<accession>A0A916JNE7</accession>
<gene>
    <name evidence="1" type="ORF">CRYO30217_02303</name>
</gene>
<dbReference type="AlphaFoldDB" id="A0A916JNE7"/>
<keyword evidence="2" id="KW-1185">Reference proteome</keyword>
<dbReference type="EMBL" id="OU015584">
    <property type="protein sequence ID" value="CAG5083828.1"/>
    <property type="molecule type" value="Genomic_DNA"/>
</dbReference>
<organism evidence="1 2">
    <name type="scientific">Parvicella tangerina</name>
    <dbReference type="NCBI Taxonomy" id="2829795"/>
    <lineage>
        <taxon>Bacteria</taxon>
        <taxon>Pseudomonadati</taxon>
        <taxon>Bacteroidota</taxon>
        <taxon>Flavobacteriia</taxon>
        <taxon>Flavobacteriales</taxon>
        <taxon>Parvicellaceae</taxon>
        <taxon>Parvicella</taxon>
    </lineage>
</organism>
<name>A0A916JNE7_9FLAO</name>